<evidence type="ECO:0000313" key="2">
    <source>
        <dbReference type="EMBL" id="KAJ7979396.1"/>
    </source>
</evidence>
<reference evidence="2" key="1">
    <citation type="journal article" date="2023" name="Science">
        <title>Elucidation of the pathway for biosynthesis of saponin adjuvants from the soapbark tree.</title>
        <authorList>
            <person name="Reed J."/>
            <person name="Orme A."/>
            <person name="El-Demerdash A."/>
            <person name="Owen C."/>
            <person name="Martin L.B.B."/>
            <person name="Misra R.C."/>
            <person name="Kikuchi S."/>
            <person name="Rejzek M."/>
            <person name="Martin A.C."/>
            <person name="Harkess A."/>
            <person name="Leebens-Mack J."/>
            <person name="Louveau T."/>
            <person name="Stephenson M.J."/>
            <person name="Osbourn A."/>
        </authorList>
    </citation>
    <scope>NUCLEOTIDE SEQUENCE</scope>
    <source>
        <strain evidence="2">S10</strain>
    </source>
</reference>
<name>A0AAD7QEH8_QUISA</name>
<proteinExistence type="predicted"/>
<gene>
    <name evidence="2" type="ORF">O6P43_002800</name>
</gene>
<keyword evidence="1" id="KW-0812">Transmembrane</keyword>
<protein>
    <submittedName>
        <fullName evidence="2">Inactive purple acid phosphatase-like protein</fullName>
    </submittedName>
</protein>
<dbReference type="Proteomes" id="UP001163823">
    <property type="component" value="Chromosome 2"/>
</dbReference>
<comment type="caution">
    <text evidence="2">The sequence shown here is derived from an EMBL/GenBank/DDBJ whole genome shotgun (WGS) entry which is preliminary data.</text>
</comment>
<dbReference type="KEGG" id="qsa:O6P43_002800"/>
<sequence length="78" mass="8928">MVYGAPGSNLANRSVLNLSFLDSGDKVLHQGIQTYGWINLNFIGFVMFFKNIRCKSLPLLFFNIWFPLQIVLKSINFV</sequence>
<accession>A0AAD7QEH8</accession>
<dbReference type="AlphaFoldDB" id="A0AAD7QEH8"/>
<feature type="transmembrane region" description="Helical" evidence="1">
    <location>
        <begin position="32"/>
        <end position="49"/>
    </location>
</feature>
<evidence type="ECO:0000313" key="3">
    <source>
        <dbReference type="Proteomes" id="UP001163823"/>
    </source>
</evidence>
<organism evidence="2 3">
    <name type="scientific">Quillaja saponaria</name>
    <name type="common">Soap bark tree</name>
    <dbReference type="NCBI Taxonomy" id="32244"/>
    <lineage>
        <taxon>Eukaryota</taxon>
        <taxon>Viridiplantae</taxon>
        <taxon>Streptophyta</taxon>
        <taxon>Embryophyta</taxon>
        <taxon>Tracheophyta</taxon>
        <taxon>Spermatophyta</taxon>
        <taxon>Magnoliopsida</taxon>
        <taxon>eudicotyledons</taxon>
        <taxon>Gunneridae</taxon>
        <taxon>Pentapetalae</taxon>
        <taxon>rosids</taxon>
        <taxon>fabids</taxon>
        <taxon>Fabales</taxon>
        <taxon>Quillajaceae</taxon>
        <taxon>Quillaja</taxon>
    </lineage>
</organism>
<keyword evidence="1" id="KW-1133">Transmembrane helix</keyword>
<keyword evidence="1" id="KW-0472">Membrane</keyword>
<evidence type="ECO:0000256" key="1">
    <source>
        <dbReference type="SAM" id="Phobius"/>
    </source>
</evidence>
<keyword evidence="3" id="KW-1185">Reference proteome</keyword>
<dbReference type="EMBL" id="JARAOO010000002">
    <property type="protein sequence ID" value="KAJ7979396.1"/>
    <property type="molecule type" value="Genomic_DNA"/>
</dbReference>